<accession>A0A2H4P8D4</accession>
<evidence type="ECO:0000313" key="3">
    <source>
        <dbReference type="Proteomes" id="UP000241822"/>
    </source>
</evidence>
<feature type="region of interest" description="Disordered" evidence="1">
    <location>
        <begin position="145"/>
        <end position="165"/>
    </location>
</feature>
<protein>
    <submittedName>
        <fullName evidence="2">Minor tail protein</fullName>
    </submittedName>
</protein>
<sequence length="738" mass="76824">MLSNPPSTGDVELDNFLRSVKTHIDDALRPVDGWRLSDFSADVSEVISDKRDLIDIVTAYDDINALKDSVDLALADFKATANQYQDHAEVFSHTTEWWDQNRKIIEDASQAMAATILASGYADAAAADRVQTGADREATEAAAARAEQSETNAEESATTASTAATEATDAMEIASEAALSADDGASRAAASANSASQSQAEAATHAQNASAAADRIGTAEQVGEWAQQAASSASSASASESAAEEAATRAEQHEAGAEAALSTKADVVHTHSIEQVNGLQTSLDGKASLVGGLIPTSQLPAVALTKPQVVPDRAGMLALTAQEGDVAVITAGADKGTYMLGPGASTNFASWVALATPTDAVTSVNGQTGVVNLSASNVGAAPSSHTHTSAQISDAVSTATASTVVKRDASARAKFADPAAAQDAATKVYVDNLVGTRIASIPIPGIVYGTDTSGNQATYTVKSGAFEWTLAQRGANGTLKVGAPSVDTDAATKSYVDTQVVGFVGGASVVPNRNGVQCWADSSSITVETDSTVGRYYTNTGRSIYTPPYVEFGVDCNVSYYVSFSCKADVAGSVIYIELRDAETGAHAVQSCTLNGVTKADYLANALSMPTEWTRFTGVLTFRNGVSKARIGGIYFNHLSGTTITAKQCITDIQIIPIPTHTHGWSDIGDRTNNVGTPMYATKFVLTKSDGWFYIESDPTIPEHPARKNYVDARTPQVQVVSALPSSPVADVVYIVKG</sequence>
<evidence type="ECO:0000256" key="1">
    <source>
        <dbReference type="SAM" id="MobiDB-lite"/>
    </source>
</evidence>
<gene>
    <name evidence="2" type="ORF">SEA_C3PO_25</name>
</gene>
<dbReference type="Proteomes" id="UP000241822">
    <property type="component" value="Segment"/>
</dbReference>
<feature type="compositionally biased region" description="Low complexity" evidence="1">
    <location>
        <begin position="226"/>
        <end position="245"/>
    </location>
</feature>
<organism evidence="2 3">
    <name type="scientific">Corynebacterium phage C3PO</name>
    <dbReference type="NCBI Taxonomy" id="2047868"/>
    <lineage>
        <taxon>Viruses</taxon>
        <taxon>Duplodnaviria</taxon>
        <taxon>Heunggongvirae</taxon>
        <taxon>Uroviricota</taxon>
        <taxon>Caudoviricetes</taxon>
        <taxon>Zierdtviridae</taxon>
        <taxon>Toshachvirinae</taxon>
        <taxon>Ceetrepovirus</taxon>
        <taxon>Ceetrepovirus C3PO</taxon>
        <taxon>Corynebacterium virus C3PO</taxon>
    </lineage>
</organism>
<feature type="compositionally biased region" description="Basic and acidic residues" evidence="1">
    <location>
        <begin position="246"/>
        <end position="256"/>
    </location>
</feature>
<keyword evidence="3" id="KW-1185">Reference proteome</keyword>
<dbReference type="OrthoDB" id="9550at10239"/>
<reference evidence="2 3" key="1">
    <citation type="submission" date="2017-10" db="EMBL/GenBank/DDBJ databases">
        <authorList>
            <person name="Almansoob K.M."/>
            <person name="Barra A."/>
            <person name="Canlas S.M."/>
            <person name="Chawla N."/>
            <person name="Johnson B.N."/>
            <person name="Kuhl M.D."/>
            <person name="Lin J.Y."/>
            <person name="Patel D.V."/>
            <person name="Reddy A.G."/>
            <person name="Sobol L."/>
            <person name="Solorzano-Papili D."/>
            <person name="Monti D.L."/>
            <person name="Stoner T.H."/>
            <person name="Garlena R.A."/>
            <person name="Russell D.A."/>
            <person name="Pope W.H."/>
            <person name="Jacobs-Sera D."/>
            <person name="Hatfull G.F."/>
        </authorList>
    </citation>
    <scope>NUCLEOTIDE SEQUENCE [LARGE SCALE GENOMIC DNA]</scope>
</reference>
<feature type="region of interest" description="Disordered" evidence="1">
    <location>
        <begin position="190"/>
        <end position="263"/>
    </location>
</feature>
<dbReference type="EMBL" id="MG198776">
    <property type="protein sequence ID" value="ATW58485.1"/>
    <property type="molecule type" value="Genomic_DNA"/>
</dbReference>
<evidence type="ECO:0000313" key="2">
    <source>
        <dbReference type="EMBL" id="ATW58485.1"/>
    </source>
</evidence>
<feature type="compositionally biased region" description="Low complexity" evidence="1">
    <location>
        <begin position="190"/>
        <end position="213"/>
    </location>
</feature>
<proteinExistence type="predicted"/>
<name>A0A2H4P8D4_9CAUD</name>